<protein>
    <submittedName>
        <fullName evidence="1">Uncharacterized protein</fullName>
    </submittedName>
</protein>
<dbReference type="EMBL" id="LJRR01000362">
    <property type="protein sequence ID" value="KPZ11336.1"/>
    <property type="molecule type" value="Genomic_DNA"/>
</dbReference>
<evidence type="ECO:0000313" key="2">
    <source>
        <dbReference type="Proteomes" id="UP000050317"/>
    </source>
</evidence>
<dbReference type="AlphaFoldDB" id="A0A0Q0EBU7"/>
<comment type="caution">
    <text evidence="1">The sequence shown here is derived from an EMBL/GenBank/DDBJ whole genome shotgun (WGS) entry which is preliminary data.</text>
</comment>
<organism evidence="1 2">
    <name type="scientific">Pseudomonas syringae pv. viburni</name>
    <dbReference type="NCBI Taxonomy" id="251703"/>
    <lineage>
        <taxon>Bacteria</taxon>
        <taxon>Pseudomonadati</taxon>
        <taxon>Pseudomonadota</taxon>
        <taxon>Gammaproteobacteria</taxon>
        <taxon>Pseudomonadales</taxon>
        <taxon>Pseudomonadaceae</taxon>
        <taxon>Pseudomonas</taxon>
    </lineage>
</organism>
<evidence type="ECO:0000313" key="1">
    <source>
        <dbReference type="EMBL" id="KPZ11336.1"/>
    </source>
</evidence>
<name>A0A0Q0EBU7_9PSED</name>
<accession>A0A0Q0EBU7</accession>
<reference evidence="1 2" key="1">
    <citation type="submission" date="2015-09" db="EMBL/GenBank/DDBJ databases">
        <title>Genome announcement of multiple Pseudomonas syringae strains.</title>
        <authorList>
            <person name="Thakur S."/>
            <person name="Wang P.W."/>
            <person name="Gong Y."/>
            <person name="Weir B.S."/>
            <person name="Guttman D.S."/>
        </authorList>
    </citation>
    <scope>NUCLEOTIDE SEQUENCE [LARGE SCALE GENOMIC DNA]</scope>
    <source>
        <strain evidence="1 2">ICMP3963</strain>
    </source>
</reference>
<sequence>MCEFLVLASMTDAVKAQAETGLVGRREHAEISPQKRAVAPAE</sequence>
<gene>
    <name evidence="1" type="ORF">ALO40_102526</name>
</gene>
<proteinExistence type="predicted"/>
<dbReference type="Proteomes" id="UP000050317">
    <property type="component" value="Unassembled WGS sequence"/>
</dbReference>